<accession>A0A1G5RXY9</accession>
<keyword evidence="7 15" id="KW-0963">Cytoplasm</keyword>
<dbReference type="UniPathway" id="UPA00031">
    <property type="reaction ID" value="UER00006"/>
</dbReference>
<evidence type="ECO:0000256" key="14">
    <source>
        <dbReference type="ARBA" id="ARBA00024861"/>
    </source>
</evidence>
<dbReference type="Pfam" id="PF01634">
    <property type="entry name" value="HisG"/>
    <property type="match status" value="1"/>
</dbReference>
<keyword evidence="11 15" id="KW-0547">Nucleotide-binding</keyword>
<evidence type="ECO:0000313" key="18">
    <source>
        <dbReference type="Proteomes" id="UP000199208"/>
    </source>
</evidence>
<dbReference type="RefSeq" id="WP_170829348.1">
    <property type="nucleotide sequence ID" value="NZ_FMWL01000005.1"/>
</dbReference>
<comment type="domain">
    <text evidence="15">Lacks the C-terminal regulatory region which is replaced by HisZ.</text>
</comment>
<gene>
    <name evidence="15" type="primary">hisG</name>
    <name evidence="17" type="ORF">SAMN03080599_01486</name>
</gene>
<dbReference type="EC" id="2.4.2.17" evidence="5 15"/>
<keyword evidence="8 15" id="KW-0028">Amino-acid biosynthesis</keyword>
<dbReference type="HAMAP" id="MF_01018">
    <property type="entry name" value="HisG_Short"/>
    <property type="match status" value="1"/>
</dbReference>
<keyword evidence="9 15" id="KW-0328">Glycosyltransferase</keyword>
<evidence type="ECO:0000256" key="13">
    <source>
        <dbReference type="ARBA" id="ARBA00023102"/>
    </source>
</evidence>
<dbReference type="GO" id="GO:0005524">
    <property type="term" value="F:ATP binding"/>
    <property type="evidence" value="ECO:0007669"/>
    <property type="project" value="UniProtKB-KW"/>
</dbReference>
<reference evidence="17 18" key="1">
    <citation type="submission" date="2016-10" db="EMBL/GenBank/DDBJ databases">
        <authorList>
            <person name="de Groot N.N."/>
        </authorList>
    </citation>
    <scope>NUCLEOTIDE SEQUENCE [LARGE SCALE GENOMIC DNA]</scope>
    <source>
        <strain evidence="17 18">DSM 2784</strain>
    </source>
</reference>
<dbReference type="PANTHER" id="PTHR21403">
    <property type="entry name" value="ATP PHOSPHORIBOSYLTRANSFERASE ATP-PRTASE"/>
    <property type="match status" value="1"/>
</dbReference>
<name>A0A1G5RXY9_9FIRM</name>
<evidence type="ECO:0000256" key="1">
    <source>
        <dbReference type="ARBA" id="ARBA00000915"/>
    </source>
</evidence>
<evidence type="ECO:0000256" key="15">
    <source>
        <dbReference type="HAMAP-Rule" id="MF_01018"/>
    </source>
</evidence>
<evidence type="ECO:0000256" key="11">
    <source>
        <dbReference type="ARBA" id="ARBA00022741"/>
    </source>
</evidence>
<dbReference type="FunFam" id="3.40.190.10:FF:000008">
    <property type="entry name" value="ATP phosphoribosyltransferase"/>
    <property type="match status" value="1"/>
</dbReference>
<dbReference type="GO" id="GO:0000105">
    <property type="term" value="P:L-histidine biosynthetic process"/>
    <property type="evidence" value="ECO:0007669"/>
    <property type="project" value="UniProtKB-UniRule"/>
</dbReference>
<dbReference type="Proteomes" id="UP000199208">
    <property type="component" value="Unassembled WGS sequence"/>
</dbReference>
<evidence type="ECO:0000256" key="9">
    <source>
        <dbReference type="ARBA" id="ARBA00022676"/>
    </source>
</evidence>
<keyword evidence="18" id="KW-1185">Reference proteome</keyword>
<dbReference type="SUPFAM" id="SSF53850">
    <property type="entry name" value="Periplasmic binding protein-like II"/>
    <property type="match status" value="1"/>
</dbReference>
<comment type="subcellular location">
    <subcellularLocation>
        <location evidence="2 15">Cytoplasm</location>
    </subcellularLocation>
</comment>
<evidence type="ECO:0000256" key="5">
    <source>
        <dbReference type="ARBA" id="ARBA00011946"/>
    </source>
</evidence>
<evidence type="ECO:0000256" key="10">
    <source>
        <dbReference type="ARBA" id="ARBA00022679"/>
    </source>
</evidence>
<dbReference type="EMBL" id="FMWL01000005">
    <property type="protein sequence ID" value="SCZ78876.1"/>
    <property type="molecule type" value="Genomic_DNA"/>
</dbReference>
<evidence type="ECO:0000313" key="17">
    <source>
        <dbReference type="EMBL" id="SCZ78876.1"/>
    </source>
</evidence>
<dbReference type="AlphaFoldDB" id="A0A1G5RXY9"/>
<feature type="domain" description="ATP phosphoribosyltransferase catalytic" evidence="16">
    <location>
        <begin position="51"/>
        <end position="201"/>
    </location>
</feature>
<comment type="subunit">
    <text evidence="15">Heteromultimer composed of HisG and HisZ subunits.</text>
</comment>
<dbReference type="PROSITE" id="PS01316">
    <property type="entry name" value="ATP_P_PHORIBOSYLTR"/>
    <property type="match status" value="1"/>
</dbReference>
<sequence>MKPLKIAVSKGRVKDQLIALLKEAGFEFEDLKSRKLEHVDTSGRISLISVKADDVTTYVERAAADLGVLGSDILYERSFDGYELRYLPIGKCRMCVAGFRGFNLSDRSFVRIATKYPKRAKDLLEEKGINGEILFLSGSVELAPIVNLADCILDIVETGKTLEENDLVVLETIGQISSVLIANRISFKLMNERMMGLLNDLDAVEKRSAVK</sequence>
<protein>
    <recommendedName>
        <fullName evidence="6 15">ATP phosphoribosyltransferase</fullName>
        <shortName evidence="15">ATP-PRT</shortName>
        <shortName evidence="15">ATP-PRTase</shortName>
        <ecNumber evidence="5 15">2.4.2.17</ecNumber>
    </recommendedName>
</protein>
<dbReference type="NCBIfam" id="TIGR00070">
    <property type="entry name" value="hisG"/>
    <property type="match status" value="1"/>
</dbReference>
<comment type="pathway">
    <text evidence="3 15">Amino-acid biosynthesis; L-histidine biosynthesis; L-histidine from 5-phospho-alpha-D-ribose 1-diphosphate: step 1/9.</text>
</comment>
<dbReference type="CDD" id="cd13595">
    <property type="entry name" value="PBP2_HisGs"/>
    <property type="match status" value="1"/>
</dbReference>
<dbReference type="InterPro" id="IPR024893">
    <property type="entry name" value="ATP_PRibTrfase_HisG_short"/>
</dbReference>
<dbReference type="InterPro" id="IPR018198">
    <property type="entry name" value="ATP_PRibTrfase_CS"/>
</dbReference>
<evidence type="ECO:0000256" key="3">
    <source>
        <dbReference type="ARBA" id="ARBA00004667"/>
    </source>
</evidence>
<organism evidence="17 18">
    <name type="scientific">Acidaminobacter hydrogenoformans DSM 2784</name>
    <dbReference type="NCBI Taxonomy" id="1120920"/>
    <lineage>
        <taxon>Bacteria</taxon>
        <taxon>Bacillati</taxon>
        <taxon>Bacillota</taxon>
        <taxon>Clostridia</taxon>
        <taxon>Peptostreptococcales</taxon>
        <taxon>Acidaminobacteraceae</taxon>
        <taxon>Acidaminobacter</taxon>
    </lineage>
</organism>
<keyword evidence="13 15" id="KW-0368">Histidine biosynthesis</keyword>
<comment type="catalytic activity">
    <reaction evidence="1 15">
        <text>1-(5-phospho-beta-D-ribosyl)-ATP + diphosphate = 5-phospho-alpha-D-ribose 1-diphosphate + ATP</text>
        <dbReference type="Rhea" id="RHEA:18473"/>
        <dbReference type="ChEBI" id="CHEBI:30616"/>
        <dbReference type="ChEBI" id="CHEBI:33019"/>
        <dbReference type="ChEBI" id="CHEBI:58017"/>
        <dbReference type="ChEBI" id="CHEBI:73183"/>
        <dbReference type="EC" id="2.4.2.17"/>
    </reaction>
</comment>
<dbReference type="GO" id="GO:0005737">
    <property type="term" value="C:cytoplasm"/>
    <property type="evidence" value="ECO:0007669"/>
    <property type="project" value="UniProtKB-SubCell"/>
</dbReference>
<dbReference type="InterPro" id="IPR013820">
    <property type="entry name" value="ATP_PRibTrfase_cat"/>
</dbReference>
<evidence type="ECO:0000259" key="16">
    <source>
        <dbReference type="Pfam" id="PF01634"/>
    </source>
</evidence>
<evidence type="ECO:0000256" key="12">
    <source>
        <dbReference type="ARBA" id="ARBA00022840"/>
    </source>
</evidence>
<proteinExistence type="inferred from homology"/>
<evidence type="ECO:0000256" key="7">
    <source>
        <dbReference type="ARBA" id="ARBA00022490"/>
    </source>
</evidence>
<dbReference type="Gene3D" id="3.40.190.10">
    <property type="entry name" value="Periplasmic binding protein-like II"/>
    <property type="match status" value="2"/>
</dbReference>
<evidence type="ECO:0000256" key="6">
    <source>
        <dbReference type="ARBA" id="ARBA00020998"/>
    </source>
</evidence>
<keyword evidence="12 15" id="KW-0067">ATP-binding</keyword>
<keyword evidence="10 15" id="KW-0808">Transferase</keyword>
<comment type="function">
    <text evidence="14 15">Catalyzes the condensation of ATP and 5-phosphoribose 1-diphosphate to form N'-(5'-phosphoribosyl)-ATP (PR-ATP). Has a crucial role in the pathway because the rate of histidine biosynthesis seems to be controlled primarily by regulation of HisG enzymatic activity.</text>
</comment>
<evidence type="ECO:0000256" key="8">
    <source>
        <dbReference type="ARBA" id="ARBA00022605"/>
    </source>
</evidence>
<dbReference type="PANTHER" id="PTHR21403:SF8">
    <property type="entry name" value="ATP PHOSPHORIBOSYLTRANSFERASE"/>
    <property type="match status" value="1"/>
</dbReference>
<dbReference type="GO" id="GO:0003879">
    <property type="term" value="F:ATP phosphoribosyltransferase activity"/>
    <property type="evidence" value="ECO:0007669"/>
    <property type="project" value="UniProtKB-UniRule"/>
</dbReference>
<dbReference type="STRING" id="1120920.SAMN03080599_01486"/>
<dbReference type="InterPro" id="IPR001348">
    <property type="entry name" value="ATP_PRibTrfase_HisG"/>
</dbReference>
<comment type="similarity">
    <text evidence="4 15">Belongs to the ATP phosphoribosyltransferase family. Short subfamily.</text>
</comment>
<evidence type="ECO:0000256" key="4">
    <source>
        <dbReference type="ARBA" id="ARBA00009489"/>
    </source>
</evidence>
<evidence type="ECO:0000256" key="2">
    <source>
        <dbReference type="ARBA" id="ARBA00004496"/>
    </source>
</evidence>